<gene>
    <name evidence="1" type="ORF">MRB53_002326</name>
</gene>
<evidence type="ECO:0000313" key="2">
    <source>
        <dbReference type="Proteomes" id="UP001234297"/>
    </source>
</evidence>
<organism evidence="1 2">
    <name type="scientific">Persea americana</name>
    <name type="common">Avocado</name>
    <dbReference type="NCBI Taxonomy" id="3435"/>
    <lineage>
        <taxon>Eukaryota</taxon>
        <taxon>Viridiplantae</taxon>
        <taxon>Streptophyta</taxon>
        <taxon>Embryophyta</taxon>
        <taxon>Tracheophyta</taxon>
        <taxon>Spermatophyta</taxon>
        <taxon>Magnoliopsida</taxon>
        <taxon>Magnoliidae</taxon>
        <taxon>Laurales</taxon>
        <taxon>Lauraceae</taxon>
        <taxon>Persea</taxon>
    </lineage>
</organism>
<accession>A0ACC2MV28</accession>
<protein>
    <submittedName>
        <fullName evidence="1">Uncharacterized protein</fullName>
    </submittedName>
</protein>
<reference evidence="1 2" key="1">
    <citation type="journal article" date="2022" name="Hortic Res">
        <title>A haplotype resolved chromosomal level avocado genome allows analysis of novel avocado genes.</title>
        <authorList>
            <person name="Nath O."/>
            <person name="Fletcher S.J."/>
            <person name="Hayward A."/>
            <person name="Shaw L.M."/>
            <person name="Masouleh A.K."/>
            <person name="Furtado A."/>
            <person name="Henry R.J."/>
            <person name="Mitter N."/>
        </authorList>
    </citation>
    <scope>NUCLEOTIDE SEQUENCE [LARGE SCALE GENOMIC DNA]</scope>
    <source>
        <strain evidence="2">cv. Hass</strain>
    </source>
</reference>
<keyword evidence="2" id="KW-1185">Reference proteome</keyword>
<name>A0ACC2MV28_PERAE</name>
<sequence>MAINCRLKPSFYWSPSSISGMSVSISDISDSISHTATPISGTPAPKTLVFFLPASQAGKQNLRCASLITVRKDNIWADGSLSTHCSRRVLKPGQRARLGNKTSAVHL</sequence>
<comment type="caution">
    <text evidence="1">The sequence shown here is derived from an EMBL/GenBank/DDBJ whole genome shotgun (WGS) entry which is preliminary data.</text>
</comment>
<evidence type="ECO:0000313" key="1">
    <source>
        <dbReference type="EMBL" id="KAJ8649303.1"/>
    </source>
</evidence>
<dbReference type="EMBL" id="CM056809">
    <property type="protein sequence ID" value="KAJ8649303.1"/>
    <property type="molecule type" value="Genomic_DNA"/>
</dbReference>
<proteinExistence type="predicted"/>
<dbReference type="Proteomes" id="UP001234297">
    <property type="component" value="Chromosome 1"/>
</dbReference>